<reference evidence="4" key="1">
    <citation type="journal article" date="2014" name="Nat. Genet.">
        <title>A reference genome for common bean and genome-wide analysis of dual domestications.</title>
        <authorList>
            <person name="Schmutz J."/>
            <person name="McClean P.E."/>
            <person name="Mamidi S."/>
            <person name="Wu G.A."/>
            <person name="Cannon S.B."/>
            <person name="Grimwood J."/>
            <person name="Jenkins J."/>
            <person name="Shu S."/>
            <person name="Song Q."/>
            <person name="Chavarro C."/>
            <person name="Torres-Torres M."/>
            <person name="Geffroy V."/>
            <person name="Moghaddam S.M."/>
            <person name="Gao D."/>
            <person name="Abernathy B."/>
            <person name="Barry K."/>
            <person name="Blair M."/>
            <person name="Brick M.A."/>
            <person name="Chovatia M."/>
            <person name="Gepts P."/>
            <person name="Goodstein D.M."/>
            <person name="Gonzales M."/>
            <person name="Hellsten U."/>
            <person name="Hyten D.L."/>
            <person name="Jia G."/>
            <person name="Kelly J.D."/>
            <person name="Kudrna D."/>
            <person name="Lee R."/>
            <person name="Richard M.M."/>
            <person name="Miklas P.N."/>
            <person name="Osorno J.M."/>
            <person name="Rodrigues J."/>
            <person name="Thareau V."/>
            <person name="Urrea C.A."/>
            <person name="Wang M."/>
            <person name="Yu Y."/>
            <person name="Zhang M."/>
            <person name="Wing R.A."/>
            <person name="Cregan P.B."/>
            <person name="Rokhsar D.S."/>
            <person name="Jackson S.A."/>
        </authorList>
    </citation>
    <scope>NUCLEOTIDE SEQUENCE [LARGE SCALE GENOMIC DNA]</scope>
    <source>
        <strain evidence="4">cv. G19833</strain>
    </source>
</reference>
<dbReference type="Proteomes" id="UP000000226">
    <property type="component" value="Chromosome 3"/>
</dbReference>
<dbReference type="OrthoDB" id="1348817at2759"/>
<evidence type="ECO:0000313" key="4">
    <source>
        <dbReference type="Proteomes" id="UP000000226"/>
    </source>
</evidence>
<dbReference type="PANTHER" id="PTHR46929">
    <property type="entry name" value="EXPRESSED PROTEIN"/>
    <property type="match status" value="1"/>
</dbReference>
<feature type="domain" description="Myb/SANT-like" evidence="2">
    <location>
        <begin position="20"/>
        <end position="114"/>
    </location>
</feature>
<protein>
    <recommendedName>
        <fullName evidence="2">Myb/SANT-like domain-containing protein</fullName>
    </recommendedName>
</protein>
<dbReference type="EMBL" id="CM002290">
    <property type="protein sequence ID" value="ESW26337.1"/>
    <property type="molecule type" value="Genomic_DNA"/>
</dbReference>
<proteinExistence type="predicted"/>
<dbReference type="InterPro" id="IPR024752">
    <property type="entry name" value="Myb/SANT-like_dom"/>
</dbReference>
<evidence type="ECO:0000313" key="3">
    <source>
        <dbReference type="EMBL" id="ESW26337.1"/>
    </source>
</evidence>
<dbReference type="AlphaFoldDB" id="V7C841"/>
<dbReference type="Gramene" id="ESW26337">
    <property type="protein sequence ID" value="ESW26337"/>
    <property type="gene ID" value="PHAVU_003G110700g"/>
</dbReference>
<evidence type="ECO:0000256" key="1">
    <source>
        <dbReference type="SAM" id="MobiDB-lite"/>
    </source>
</evidence>
<evidence type="ECO:0000259" key="2">
    <source>
        <dbReference type="Pfam" id="PF12776"/>
    </source>
</evidence>
<dbReference type="Pfam" id="PF12776">
    <property type="entry name" value="Myb_DNA-bind_3"/>
    <property type="match status" value="1"/>
</dbReference>
<feature type="region of interest" description="Disordered" evidence="1">
    <location>
        <begin position="192"/>
        <end position="228"/>
    </location>
</feature>
<dbReference type="OMA" id="CERMIHI"/>
<keyword evidence="4" id="KW-1185">Reference proteome</keyword>
<gene>
    <name evidence="3" type="ORF">PHAVU_003G110700g</name>
</gene>
<organism evidence="3 4">
    <name type="scientific">Phaseolus vulgaris</name>
    <name type="common">Kidney bean</name>
    <name type="synonym">French bean</name>
    <dbReference type="NCBI Taxonomy" id="3885"/>
    <lineage>
        <taxon>Eukaryota</taxon>
        <taxon>Viridiplantae</taxon>
        <taxon>Streptophyta</taxon>
        <taxon>Embryophyta</taxon>
        <taxon>Tracheophyta</taxon>
        <taxon>Spermatophyta</taxon>
        <taxon>Magnoliopsida</taxon>
        <taxon>eudicotyledons</taxon>
        <taxon>Gunneridae</taxon>
        <taxon>Pentapetalae</taxon>
        <taxon>rosids</taxon>
        <taxon>fabids</taxon>
        <taxon>Fabales</taxon>
        <taxon>Fabaceae</taxon>
        <taxon>Papilionoideae</taxon>
        <taxon>50 kb inversion clade</taxon>
        <taxon>NPAAA clade</taxon>
        <taxon>indigoferoid/millettioid clade</taxon>
        <taxon>Phaseoleae</taxon>
        <taxon>Phaseolus</taxon>
    </lineage>
</organism>
<feature type="compositionally biased region" description="Low complexity" evidence="1">
    <location>
        <begin position="200"/>
        <end position="226"/>
    </location>
</feature>
<accession>V7C841</accession>
<sequence length="579" mass="66189">MDRGKIVASNSSGSYREFTKWTTEMDLILLNAMIDEVRKGCRIDGSWTTQGYTNIVRALNEAGLSGLKKNNVKNRQKSLKDRWREIHDLFGGLSGFAWNQTTKLFEAENEVWSEPIKVKPSAAKWRFNHICHYDLMEELWSIDRATGSRARTARDINSPPDISNFSVNLGENNMDYIPEQPNFEEADAYVPRSPAPQFQSSDTPSDTPSNTPSMPSAGSAGTSSSRGSKRKVIALYMASSSHKRNRTRKGKSLAEDVDVPPLATRIQQVLDYSRYFSTRRQMVVFEKNFHARAVLPPKVMHTPFFVGPGFEFQNLLNWQGLQPFLGINLPYYEDLVRVFYTNAKITPVGHLAIEICERMIHIKEMDWMTIAHLQYDGIKLTLGTIPEELNFNRALALSSMIREDVEGENLKNVGNLKMNDRLLHYTWVHILCPRGSNCAQLLNEDIFMLWLIKNNVHINWPHYIMQHIIKCRDNKMPLPYANLITRILQVYGFDLSNEQAIMLGWNHYFGKKSMTKLNIFQVNGVWQLGGPHHAHEEDDEEDELPAQDVEGGQPEEANPTQTELLTQILSGIQNMNTQK</sequence>
<feature type="region of interest" description="Disordered" evidence="1">
    <location>
        <begin position="530"/>
        <end position="561"/>
    </location>
</feature>
<dbReference type="PANTHER" id="PTHR46929:SF4">
    <property type="entry name" value="MYB_SANT-LIKE DOMAIN-CONTAINING PROTEIN"/>
    <property type="match status" value="1"/>
</dbReference>
<name>V7C841_PHAVU</name>